<name>A0A2M8WUG1_9MICO</name>
<gene>
    <name evidence="4" type="ORF">CLV34_0429</name>
</gene>
<evidence type="ECO:0000259" key="3">
    <source>
        <dbReference type="Pfam" id="PF07804"/>
    </source>
</evidence>
<keyword evidence="5" id="KW-1185">Reference proteome</keyword>
<evidence type="ECO:0000256" key="1">
    <source>
        <dbReference type="ARBA" id="ARBA00022679"/>
    </source>
</evidence>
<comment type="caution">
    <text evidence="4">The sequence shown here is derived from an EMBL/GenBank/DDBJ whole genome shotgun (WGS) entry which is preliminary data.</text>
</comment>
<dbReference type="InterPro" id="IPR012893">
    <property type="entry name" value="HipA-like_C"/>
</dbReference>
<protein>
    <submittedName>
        <fullName evidence="4">HipA-like protein</fullName>
    </submittedName>
</protein>
<proteinExistence type="predicted"/>
<keyword evidence="1" id="KW-0808">Transferase</keyword>
<organism evidence="4 5">
    <name type="scientific">Luteimicrobium subarcticum</name>
    <dbReference type="NCBI Taxonomy" id="620910"/>
    <lineage>
        <taxon>Bacteria</taxon>
        <taxon>Bacillati</taxon>
        <taxon>Actinomycetota</taxon>
        <taxon>Actinomycetes</taxon>
        <taxon>Micrococcales</taxon>
        <taxon>Luteimicrobium</taxon>
    </lineage>
</organism>
<reference evidence="4 5" key="1">
    <citation type="submission" date="2017-11" db="EMBL/GenBank/DDBJ databases">
        <title>Genomic Encyclopedia of Archaeal and Bacterial Type Strains, Phase II (KMG-II): From Individual Species to Whole Genera.</title>
        <authorList>
            <person name="Goeker M."/>
        </authorList>
    </citation>
    <scope>NUCLEOTIDE SEQUENCE [LARGE SCALE GENOMIC DNA]</scope>
    <source>
        <strain evidence="4 5">DSM 22413</strain>
    </source>
</reference>
<dbReference type="Gene3D" id="1.10.1070.20">
    <property type="match status" value="1"/>
</dbReference>
<evidence type="ECO:0000313" key="4">
    <source>
        <dbReference type="EMBL" id="PJI94585.1"/>
    </source>
</evidence>
<dbReference type="GO" id="GO:0016301">
    <property type="term" value="F:kinase activity"/>
    <property type="evidence" value="ECO:0007669"/>
    <property type="project" value="UniProtKB-KW"/>
</dbReference>
<sequence>MIRLLRDTARTGLDARASVSRFLDGVVFSTVIAAPDAHARNDAVLLQQDRVHLAPLFDVATSLAHAREDRVLSMSVGGEHAVDRVGAAQWTSLADSAGLDPVDLLGRVEVAAAVLPAVSAALDEVDDGDGSVRAVRERLLPALRQRVRRVEELLAAPR</sequence>
<dbReference type="Proteomes" id="UP000231586">
    <property type="component" value="Unassembled WGS sequence"/>
</dbReference>
<evidence type="ECO:0000313" key="5">
    <source>
        <dbReference type="Proteomes" id="UP000231586"/>
    </source>
</evidence>
<keyword evidence="2" id="KW-0418">Kinase</keyword>
<dbReference type="Pfam" id="PF07804">
    <property type="entry name" value="HipA_C"/>
    <property type="match status" value="1"/>
</dbReference>
<evidence type="ECO:0000256" key="2">
    <source>
        <dbReference type="ARBA" id="ARBA00022777"/>
    </source>
</evidence>
<feature type="domain" description="HipA-like C-terminal" evidence="3">
    <location>
        <begin position="4"/>
        <end position="106"/>
    </location>
</feature>
<dbReference type="AlphaFoldDB" id="A0A2M8WUG1"/>
<dbReference type="EMBL" id="PGTZ01000006">
    <property type="protein sequence ID" value="PJI94585.1"/>
    <property type="molecule type" value="Genomic_DNA"/>
</dbReference>
<accession>A0A2M8WUG1</accession>